<proteinExistence type="predicted"/>
<evidence type="ECO:0000259" key="2">
    <source>
        <dbReference type="SMART" id="SM00833"/>
    </source>
</evidence>
<protein>
    <submittedName>
        <fullName evidence="3">Cobalamin biosynthesis protein CobW</fullName>
    </submittedName>
</protein>
<name>A0ABN4YLP8_9GAMM</name>
<accession>A0ABN4YLP8</accession>
<keyword evidence="4" id="KW-1185">Reference proteome</keyword>
<dbReference type="PANTHER" id="PTHR13748:SF46">
    <property type="entry name" value="ZINC CHAPERONE YEIR"/>
    <property type="match status" value="1"/>
</dbReference>
<evidence type="ECO:0000313" key="4">
    <source>
        <dbReference type="Proteomes" id="UP000191820"/>
    </source>
</evidence>
<dbReference type="InterPro" id="IPR011629">
    <property type="entry name" value="CobW-like_C"/>
</dbReference>
<reference evidence="3 4" key="1">
    <citation type="submission" date="2017-03" db="EMBL/GenBank/DDBJ databases">
        <title>Genome sequencing of Shewanella japonica KCTC 22435.</title>
        <authorList>
            <person name="Kim K.M."/>
        </authorList>
    </citation>
    <scope>NUCLEOTIDE SEQUENCE [LARGE SCALE GENOMIC DNA]</scope>
    <source>
        <strain evidence="3 4">KCTC 22435</strain>
    </source>
</reference>
<sequence>MILKTIKTNVITGFLGAGKTSLILSLLKLKPENETWAILVNEFGEIGIDASLMAGTHSSEQVVIKEVAGGCLCCAAGIPTQVAINQLIQKAKPDRLFIEPTGLGHPAEILKVLTNEYNRQVLSVNQTVCVVDARKVLIEAYRDNENFNQQLRIADIVYASKADLYQAQEFESLSALIGRVNQESILISANAESAIKLLLNEIDKPLLPRAKSTTPIKQSTSLGKSTSLTQSSASIFKPVSSSEPLPKPVEFNQGGYWVKSNQGEGAFSIGWIFDPSLCFEFDKLISFINQLIAHNVVRIKAVMITEEGIAGFNMSDGKLSVMELDDAMDSRIEIISLPALNETTLTEQLLACLTAN</sequence>
<dbReference type="RefSeq" id="WP_080916229.1">
    <property type="nucleotide sequence ID" value="NZ_CP020472.1"/>
</dbReference>
<dbReference type="Pfam" id="PF02492">
    <property type="entry name" value="cobW"/>
    <property type="match status" value="1"/>
</dbReference>
<dbReference type="PANTHER" id="PTHR13748">
    <property type="entry name" value="COBW-RELATED"/>
    <property type="match status" value="1"/>
</dbReference>
<gene>
    <name evidence="3" type="ORF">SJ2017_2897</name>
</gene>
<organism evidence="3 4">
    <name type="scientific">Shewanella japonica</name>
    <dbReference type="NCBI Taxonomy" id="93973"/>
    <lineage>
        <taxon>Bacteria</taxon>
        <taxon>Pseudomonadati</taxon>
        <taxon>Pseudomonadota</taxon>
        <taxon>Gammaproteobacteria</taxon>
        <taxon>Alteromonadales</taxon>
        <taxon>Shewanellaceae</taxon>
        <taxon>Shewanella</taxon>
    </lineage>
</organism>
<dbReference type="Proteomes" id="UP000191820">
    <property type="component" value="Chromosome"/>
</dbReference>
<feature type="domain" description="CobW C-terminal" evidence="2">
    <location>
        <begin position="268"/>
        <end position="353"/>
    </location>
</feature>
<dbReference type="InterPro" id="IPR003495">
    <property type="entry name" value="CobW/HypB/UreG_nucleotide-bd"/>
</dbReference>
<evidence type="ECO:0000256" key="1">
    <source>
        <dbReference type="ARBA" id="ARBA00045658"/>
    </source>
</evidence>
<evidence type="ECO:0000313" key="3">
    <source>
        <dbReference type="EMBL" id="ARD23175.1"/>
    </source>
</evidence>
<dbReference type="SMART" id="SM00833">
    <property type="entry name" value="CobW_C"/>
    <property type="match status" value="1"/>
</dbReference>
<dbReference type="InterPro" id="IPR027417">
    <property type="entry name" value="P-loop_NTPase"/>
</dbReference>
<dbReference type="EMBL" id="CP020472">
    <property type="protein sequence ID" value="ARD23175.1"/>
    <property type="molecule type" value="Genomic_DNA"/>
</dbReference>
<dbReference type="SUPFAM" id="SSF52540">
    <property type="entry name" value="P-loop containing nucleoside triphosphate hydrolases"/>
    <property type="match status" value="1"/>
</dbReference>
<dbReference type="Gene3D" id="3.40.50.300">
    <property type="entry name" value="P-loop containing nucleotide triphosphate hydrolases"/>
    <property type="match status" value="1"/>
</dbReference>
<dbReference type="InterPro" id="IPR051316">
    <property type="entry name" value="Zinc-reg_GTPase_activator"/>
</dbReference>
<comment type="function">
    <text evidence="1">Zinc chaperone that directly transfers zinc cofactor to target proteins, thereby activating them. Zinc is transferred from the CXCC motif in the GTPase domain to the zinc binding site in target proteins in a process requiring GTP hydrolysis.</text>
</comment>